<dbReference type="PANTHER" id="PTHR12072:SF5">
    <property type="entry name" value="CWF19-LIKE PROTEIN 2"/>
    <property type="match status" value="1"/>
</dbReference>
<name>A0A7J7LPQ2_9MAGN</name>
<feature type="domain" description="Cwf19-like C-terminal" evidence="4">
    <location>
        <begin position="544"/>
        <end position="665"/>
    </location>
</feature>
<accession>A0A7J7LPQ2</accession>
<comment type="caution">
    <text evidence="5">The sequence shown here is derived from an EMBL/GenBank/DDBJ whole genome shotgun (WGS) entry which is preliminary data.</text>
</comment>
<feature type="region of interest" description="Disordered" evidence="2">
    <location>
        <begin position="54"/>
        <end position="219"/>
    </location>
</feature>
<organism evidence="5 6">
    <name type="scientific">Kingdonia uniflora</name>
    <dbReference type="NCBI Taxonomy" id="39325"/>
    <lineage>
        <taxon>Eukaryota</taxon>
        <taxon>Viridiplantae</taxon>
        <taxon>Streptophyta</taxon>
        <taxon>Embryophyta</taxon>
        <taxon>Tracheophyta</taxon>
        <taxon>Spermatophyta</taxon>
        <taxon>Magnoliopsida</taxon>
        <taxon>Ranunculales</taxon>
        <taxon>Circaeasteraceae</taxon>
        <taxon>Kingdonia</taxon>
    </lineage>
</organism>
<sequence length="775" mass="88238">MLSGVKFIPRDQVKIDLEPLTKERKGLSRKDGDKRKVKNLSYCSLDEDTALSLKKRSKKWYSSDEHSSELSGSGTEDSEYEEKGRHASRGKSKKSRKENDKVKSKSKRKKKSYSSESESESEDESRRGSREDGSDQKKGGKSRREERGDTSDDVRGSISQVDKEQARKEAGLEWMSKPTNSSASFFANNNDKLEPETEEVKEHNPKELNPYFKDNNSEYPEDIGEAKSGVNRLPSSSVIGDGGASWRRKALKRAQEQAAREGKKLNEVVGERWGSLGQLTVSAAFCAAPAHAHLHAIRDRKRGATEKHETLLDDPNNKNNDKSNGGSREYLRDVSLRHPEMKVPRVCDSLSWKKKKDQSIQAEDTQFISAAGSCLNQFVNDGSFMDQTKVANSSYKHKGTDDMNVNVVSQDSEQSSSIRQSLTANQLAAKVLQLRMKGKHEEAEKLLKQADTINTKQESELQLASLRAERGSSRYAMQDVSAQQRKKEDGADMHLARTIGQNKQYSLSSRADDEYDFEGASSKKQIRKSRGAAEQLTDKSNFAKHISTQQERCQFCFENPTRPRHLVISIANFTYLMLPQWQPVVQGHCCIVPMQHESATRKVDNGVWEEIRNFKKRLINMFAEQEKDVIFLETVVGLAQQRRHCLVECIPLPHEIARQGPLYFKKAIDESEGEWSQHNAKKLIDTSQKGLRGSIPENFPYFHVEFGLYKGFVHVIDDEKKFESSFGLNVIRGMLRLPEEDMHRRRRNESTETQKQAVATFVRQWDPYDWTKRLS</sequence>
<feature type="compositionally biased region" description="Basic and acidic residues" evidence="2">
    <location>
        <begin position="191"/>
        <end position="206"/>
    </location>
</feature>
<feature type="region of interest" description="Disordered" evidence="2">
    <location>
        <begin position="22"/>
        <end position="42"/>
    </location>
</feature>
<dbReference type="OrthoDB" id="2113965at2759"/>
<protein>
    <recommendedName>
        <fullName evidence="7">CWF19-like protein 2</fullName>
    </recommendedName>
</protein>
<dbReference type="PANTHER" id="PTHR12072">
    <property type="entry name" value="CWF19, CELL CYCLE CONTROL PROTEIN"/>
    <property type="match status" value="1"/>
</dbReference>
<dbReference type="EMBL" id="JACGCM010002117">
    <property type="protein sequence ID" value="KAF6144538.1"/>
    <property type="molecule type" value="Genomic_DNA"/>
</dbReference>
<keyword evidence="6" id="KW-1185">Reference proteome</keyword>
<dbReference type="Pfam" id="PF04677">
    <property type="entry name" value="CwfJ_C_1"/>
    <property type="match status" value="1"/>
</dbReference>
<reference evidence="5 6" key="1">
    <citation type="journal article" date="2020" name="IScience">
        <title>Genome Sequencing of the Endangered Kingdonia uniflora (Circaeasteraceae, Ranunculales) Reveals Potential Mechanisms of Evolutionary Specialization.</title>
        <authorList>
            <person name="Sun Y."/>
            <person name="Deng T."/>
            <person name="Zhang A."/>
            <person name="Moore M.J."/>
            <person name="Landis J.B."/>
            <person name="Lin N."/>
            <person name="Zhang H."/>
            <person name="Zhang X."/>
            <person name="Huang J."/>
            <person name="Zhang X."/>
            <person name="Sun H."/>
            <person name="Wang H."/>
        </authorList>
    </citation>
    <scope>NUCLEOTIDE SEQUENCE [LARGE SCALE GENOMIC DNA]</scope>
    <source>
        <strain evidence="5">TB1705</strain>
        <tissue evidence="5">Leaf</tissue>
    </source>
</reference>
<dbReference type="GO" id="GO:0071014">
    <property type="term" value="C:post-mRNA release spliceosomal complex"/>
    <property type="evidence" value="ECO:0007669"/>
    <property type="project" value="TreeGrafter"/>
</dbReference>
<feature type="compositionally biased region" description="Low complexity" evidence="2">
    <location>
        <begin position="180"/>
        <end position="190"/>
    </location>
</feature>
<feature type="compositionally biased region" description="Basic and acidic residues" evidence="2">
    <location>
        <begin position="22"/>
        <end position="34"/>
    </location>
</feature>
<feature type="compositionally biased region" description="Basic and acidic residues" evidence="2">
    <location>
        <begin position="124"/>
        <end position="171"/>
    </location>
</feature>
<feature type="compositionally biased region" description="Basic residues" evidence="2">
    <location>
        <begin position="86"/>
        <end position="96"/>
    </location>
</feature>
<gene>
    <name evidence="5" type="ORF">GIB67_023984</name>
</gene>
<feature type="compositionally biased region" description="Basic and acidic residues" evidence="2">
    <location>
        <begin position="302"/>
        <end position="321"/>
    </location>
</feature>
<evidence type="ECO:0000259" key="3">
    <source>
        <dbReference type="Pfam" id="PF04676"/>
    </source>
</evidence>
<evidence type="ECO:0000313" key="6">
    <source>
        <dbReference type="Proteomes" id="UP000541444"/>
    </source>
</evidence>
<dbReference type="Pfam" id="PF04676">
    <property type="entry name" value="CwfJ_C_2"/>
    <property type="match status" value="1"/>
</dbReference>
<evidence type="ECO:0000259" key="4">
    <source>
        <dbReference type="Pfam" id="PF04677"/>
    </source>
</evidence>
<dbReference type="InterPro" id="IPR006768">
    <property type="entry name" value="Cwf19-like_C_dom-1"/>
</dbReference>
<evidence type="ECO:0000256" key="1">
    <source>
        <dbReference type="ARBA" id="ARBA00006795"/>
    </source>
</evidence>
<dbReference type="Proteomes" id="UP000541444">
    <property type="component" value="Unassembled WGS sequence"/>
</dbReference>
<dbReference type="AlphaFoldDB" id="A0A7J7LPQ2"/>
<evidence type="ECO:0000313" key="5">
    <source>
        <dbReference type="EMBL" id="KAF6144538.1"/>
    </source>
</evidence>
<dbReference type="GO" id="GO:0000398">
    <property type="term" value="P:mRNA splicing, via spliceosome"/>
    <property type="evidence" value="ECO:0007669"/>
    <property type="project" value="TreeGrafter"/>
</dbReference>
<feature type="domain" description="Cwf19-like protein C-terminal" evidence="3">
    <location>
        <begin position="674"/>
        <end position="771"/>
    </location>
</feature>
<dbReference type="InterPro" id="IPR006767">
    <property type="entry name" value="Cwf19-like_C_dom-2"/>
</dbReference>
<comment type="similarity">
    <text evidence="1">Belongs to the CWF19 family.</text>
</comment>
<dbReference type="InterPro" id="IPR040194">
    <property type="entry name" value="Cwf19-like"/>
</dbReference>
<feature type="region of interest" description="Disordered" evidence="2">
    <location>
        <begin position="300"/>
        <end position="328"/>
    </location>
</feature>
<evidence type="ECO:0008006" key="7">
    <source>
        <dbReference type="Google" id="ProtNLM"/>
    </source>
</evidence>
<evidence type="ECO:0000256" key="2">
    <source>
        <dbReference type="SAM" id="MobiDB-lite"/>
    </source>
</evidence>
<proteinExistence type="inferred from homology"/>